<feature type="region of interest" description="Disordered" evidence="1">
    <location>
        <begin position="200"/>
        <end position="239"/>
    </location>
</feature>
<feature type="compositionally biased region" description="Polar residues" evidence="1">
    <location>
        <begin position="342"/>
        <end position="367"/>
    </location>
</feature>
<sequence length="611" mass="66895">MRYEDWDILIFPQDSSKIPLKEFKTQCHVFAFASGSYGLPILTCFVPGLALGTPFLISLHNWRKPEISQYTKSYSQHLDLVKWEARVTIDGRLVASSSFSQEASWPQIMSRSFEFTKNGELEPLRFPRFKEELLQQNYWNPSDEVGRIKIIISEGFPRDSLTVPVERVKNIIAFSFQHAPMDILESSGIAWPNPSMWSRSPIQSQSMPVPTQHHKDGSEAHIHSPRRANEHGNCKSASSSHEAYMPGWTAAQASSFLGSMPHTQSLLQRGSKGLFNSSINSMDDFYQPYGESSSHLSDWTFSNFGNIQQPLLSSRQPGGQKASRSRRKLTSSDASMPDYISNPGSTSQHAAELQQTGSHGHNSNVNKVNGDPENALHHPKAPSNTPNSLTGQNLVGDLIAEVSKKSPHHDLFANMTKTSRFPPELGMPLTHSLLNQPCPIPTQAGTPMTAPASEIKSRKETRLGPTQLGFNTPSLLDHLDMRKVSQAAFGDSSDNFTPGLLFENKESSSREASSGVSPQPSSRTFSGVFSQLSGSAGDLTQKLNGTTGLAHTNLEVGTPTSMGDSSDVNLPGSGKGAKRTRHLTPTGSNADQNEPHSTPQVRVGFGEEMTN</sequence>
<dbReference type="EMBL" id="JAQQWE010000009">
    <property type="protein sequence ID" value="KAK7940739.1"/>
    <property type="molecule type" value="Genomic_DNA"/>
</dbReference>
<feature type="compositionally biased region" description="Polar residues" evidence="1">
    <location>
        <begin position="583"/>
        <end position="600"/>
    </location>
</feature>
<protein>
    <submittedName>
        <fullName evidence="2">NADH dehydrogenase -like protein</fullName>
    </submittedName>
</protein>
<organism evidence="2 3">
    <name type="scientific">Apiospora aurea</name>
    <dbReference type="NCBI Taxonomy" id="335848"/>
    <lineage>
        <taxon>Eukaryota</taxon>
        <taxon>Fungi</taxon>
        <taxon>Dikarya</taxon>
        <taxon>Ascomycota</taxon>
        <taxon>Pezizomycotina</taxon>
        <taxon>Sordariomycetes</taxon>
        <taxon>Xylariomycetidae</taxon>
        <taxon>Amphisphaeriales</taxon>
        <taxon>Apiosporaceae</taxon>
        <taxon>Apiospora</taxon>
    </lineage>
</organism>
<feature type="compositionally biased region" description="Polar residues" evidence="1">
    <location>
        <begin position="382"/>
        <end position="392"/>
    </location>
</feature>
<gene>
    <name evidence="2" type="ORF">PG986_013126</name>
</gene>
<keyword evidence="3" id="KW-1185">Reference proteome</keyword>
<evidence type="ECO:0000313" key="2">
    <source>
        <dbReference type="EMBL" id="KAK7940739.1"/>
    </source>
</evidence>
<feature type="compositionally biased region" description="Polar residues" evidence="1">
    <location>
        <begin position="200"/>
        <end position="209"/>
    </location>
</feature>
<feature type="region of interest" description="Disordered" evidence="1">
    <location>
        <begin position="551"/>
        <end position="611"/>
    </location>
</feature>
<reference evidence="2 3" key="1">
    <citation type="submission" date="2023-01" db="EMBL/GenBank/DDBJ databases">
        <title>Analysis of 21 Apiospora genomes using comparative genomics revels a genus with tremendous synthesis potential of carbohydrate active enzymes and secondary metabolites.</title>
        <authorList>
            <person name="Sorensen T."/>
        </authorList>
    </citation>
    <scope>NUCLEOTIDE SEQUENCE [LARGE SCALE GENOMIC DNA]</scope>
    <source>
        <strain evidence="2 3">CBS 24483</strain>
    </source>
</reference>
<proteinExistence type="predicted"/>
<accession>A0ABR1PUP3</accession>
<dbReference type="GeneID" id="92082410"/>
<dbReference type="RefSeq" id="XP_066693491.1">
    <property type="nucleotide sequence ID" value="XM_066849348.1"/>
</dbReference>
<feature type="compositionally biased region" description="Polar residues" evidence="1">
    <location>
        <begin position="558"/>
        <end position="568"/>
    </location>
</feature>
<feature type="region of interest" description="Disordered" evidence="1">
    <location>
        <begin position="310"/>
        <end position="392"/>
    </location>
</feature>
<feature type="compositionally biased region" description="Polar residues" evidence="1">
    <location>
        <begin position="518"/>
        <end position="529"/>
    </location>
</feature>
<evidence type="ECO:0000256" key="1">
    <source>
        <dbReference type="SAM" id="MobiDB-lite"/>
    </source>
</evidence>
<dbReference type="Proteomes" id="UP001391051">
    <property type="component" value="Unassembled WGS sequence"/>
</dbReference>
<evidence type="ECO:0000313" key="3">
    <source>
        <dbReference type="Proteomes" id="UP001391051"/>
    </source>
</evidence>
<feature type="region of interest" description="Disordered" evidence="1">
    <location>
        <begin position="489"/>
        <end position="529"/>
    </location>
</feature>
<feature type="compositionally biased region" description="Basic and acidic residues" evidence="1">
    <location>
        <begin position="213"/>
        <end position="233"/>
    </location>
</feature>
<name>A0ABR1PUP3_9PEZI</name>
<comment type="caution">
    <text evidence="2">The sequence shown here is derived from an EMBL/GenBank/DDBJ whole genome shotgun (WGS) entry which is preliminary data.</text>
</comment>